<evidence type="ECO:0000256" key="1">
    <source>
        <dbReference type="ARBA" id="ARBA00004413"/>
    </source>
</evidence>
<name>A0A9E2KMG8_9FIRM</name>
<feature type="coiled-coil region" evidence="11">
    <location>
        <begin position="26"/>
        <end position="101"/>
    </location>
</feature>
<evidence type="ECO:0000256" key="9">
    <source>
        <dbReference type="ARBA" id="ARBA00023136"/>
    </source>
</evidence>
<proteinExistence type="inferred from homology"/>
<keyword evidence="6" id="KW-0145">Chemotaxis</keyword>
<dbReference type="AlphaFoldDB" id="A0A9E2KMG8"/>
<dbReference type="Proteomes" id="UP000824178">
    <property type="component" value="Unassembled WGS sequence"/>
</dbReference>
<dbReference type="GO" id="GO:0005886">
    <property type="term" value="C:plasma membrane"/>
    <property type="evidence" value="ECO:0007669"/>
    <property type="project" value="UniProtKB-SubCell"/>
</dbReference>
<evidence type="ECO:0000256" key="11">
    <source>
        <dbReference type="SAM" id="Coils"/>
    </source>
</evidence>
<evidence type="ECO:0000256" key="3">
    <source>
        <dbReference type="ARBA" id="ARBA00020392"/>
    </source>
</evidence>
<keyword evidence="7" id="KW-1005">Bacterial flagellum biogenesis</keyword>
<evidence type="ECO:0000313" key="12">
    <source>
        <dbReference type="EMBL" id="MBU3820202.1"/>
    </source>
</evidence>
<protein>
    <recommendedName>
        <fullName evidence="3">Flagellar FliJ protein</fullName>
    </recommendedName>
</protein>
<comment type="similarity">
    <text evidence="2">Belongs to the FliJ family.</text>
</comment>
<dbReference type="NCBIfam" id="TIGR02473">
    <property type="entry name" value="flagell_FliJ"/>
    <property type="match status" value="1"/>
</dbReference>
<sequence>MKKFRFGLESVLDYRRQVLDGRQGEYARALDQVHQQEAKVAQAQARYRELNRKFREEAAAGITILDAMTYEEGLRLLEREIARETQRLEACRRTAEEKRQQMIEAHKDKTVLERLREKKLEDYSKEAQKSEERFIDELVCAGHGEAGQGA</sequence>
<evidence type="ECO:0000256" key="4">
    <source>
        <dbReference type="ARBA" id="ARBA00022448"/>
    </source>
</evidence>
<reference evidence="12" key="1">
    <citation type="journal article" date="2021" name="PeerJ">
        <title>Extensive microbial diversity within the chicken gut microbiome revealed by metagenomics and culture.</title>
        <authorList>
            <person name="Gilroy R."/>
            <person name="Ravi A."/>
            <person name="Getino M."/>
            <person name="Pursley I."/>
            <person name="Horton D.L."/>
            <person name="Alikhan N.F."/>
            <person name="Baker D."/>
            <person name="Gharbi K."/>
            <person name="Hall N."/>
            <person name="Watson M."/>
            <person name="Adriaenssens E.M."/>
            <person name="Foster-Nyarko E."/>
            <person name="Jarju S."/>
            <person name="Secka A."/>
            <person name="Antonio M."/>
            <person name="Oren A."/>
            <person name="Chaudhuri R.R."/>
            <person name="La Ragione R."/>
            <person name="Hildebrand F."/>
            <person name="Pallen M.J."/>
        </authorList>
    </citation>
    <scope>NUCLEOTIDE SEQUENCE</scope>
    <source>
        <strain evidence="12">742</strain>
    </source>
</reference>
<dbReference type="GO" id="GO:0009288">
    <property type="term" value="C:bacterial-type flagellum"/>
    <property type="evidence" value="ECO:0007669"/>
    <property type="project" value="InterPro"/>
</dbReference>
<evidence type="ECO:0000256" key="10">
    <source>
        <dbReference type="ARBA" id="ARBA00023225"/>
    </source>
</evidence>
<keyword evidence="8" id="KW-0653">Protein transport</keyword>
<dbReference type="GO" id="GO:0044781">
    <property type="term" value="P:bacterial-type flagellum organization"/>
    <property type="evidence" value="ECO:0007669"/>
    <property type="project" value="UniProtKB-KW"/>
</dbReference>
<dbReference type="Pfam" id="PF02050">
    <property type="entry name" value="FliJ"/>
    <property type="match status" value="1"/>
</dbReference>
<evidence type="ECO:0000256" key="5">
    <source>
        <dbReference type="ARBA" id="ARBA00022475"/>
    </source>
</evidence>
<dbReference type="GO" id="GO:0015031">
    <property type="term" value="P:protein transport"/>
    <property type="evidence" value="ECO:0007669"/>
    <property type="project" value="UniProtKB-KW"/>
</dbReference>
<organism evidence="12 13">
    <name type="scientific">Candidatus Faecalibacterium intestinavium</name>
    <dbReference type="NCBI Taxonomy" id="2838580"/>
    <lineage>
        <taxon>Bacteria</taxon>
        <taxon>Bacillati</taxon>
        <taxon>Bacillota</taxon>
        <taxon>Clostridia</taxon>
        <taxon>Eubacteriales</taxon>
        <taxon>Oscillospiraceae</taxon>
        <taxon>Faecalibacterium</taxon>
    </lineage>
</organism>
<keyword evidence="12" id="KW-0969">Cilium</keyword>
<keyword evidence="5" id="KW-1003">Cell membrane</keyword>
<keyword evidence="9" id="KW-0472">Membrane</keyword>
<accession>A0A9E2KMG8</accession>
<comment type="subcellular location">
    <subcellularLocation>
        <location evidence="1">Cell membrane</location>
        <topology evidence="1">Peripheral membrane protein</topology>
        <orientation evidence="1">Cytoplasmic side</orientation>
    </subcellularLocation>
</comment>
<dbReference type="GO" id="GO:0071973">
    <property type="term" value="P:bacterial-type flagellum-dependent cell motility"/>
    <property type="evidence" value="ECO:0007669"/>
    <property type="project" value="InterPro"/>
</dbReference>
<evidence type="ECO:0000313" key="13">
    <source>
        <dbReference type="Proteomes" id="UP000824178"/>
    </source>
</evidence>
<keyword evidence="11" id="KW-0175">Coiled coil</keyword>
<dbReference type="GO" id="GO:0006935">
    <property type="term" value="P:chemotaxis"/>
    <property type="evidence" value="ECO:0007669"/>
    <property type="project" value="UniProtKB-KW"/>
</dbReference>
<evidence type="ECO:0000256" key="2">
    <source>
        <dbReference type="ARBA" id="ARBA00010004"/>
    </source>
</evidence>
<gene>
    <name evidence="12" type="primary">fliJ</name>
    <name evidence="12" type="ORF">H9864_07535</name>
</gene>
<dbReference type="EMBL" id="JAHLFH010000159">
    <property type="protein sequence ID" value="MBU3820202.1"/>
    <property type="molecule type" value="Genomic_DNA"/>
</dbReference>
<evidence type="ECO:0000256" key="6">
    <source>
        <dbReference type="ARBA" id="ARBA00022500"/>
    </source>
</evidence>
<comment type="caution">
    <text evidence="12">The sequence shown here is derived from an EMBL/GenBank/DDBJ whole genome shotgun (WGS) entry which is preliminary data.</text>
</comment>
<reference evidence="12" key="2">
    <citation type="submission" date="2021-04" db="EMBL/GenBank/DDBJ databases">
        <authorList>
            <person name="Gilroy R."/>
        </authorList>
    </citation>
    <scope>NUCLEOTIDE SEQUENCE</scope>
    <source>
        <strain evidence="12">742</strain>
    </source>
</reference>
<dbReference type="InterPro" id="IPR012823">
    <property type="entry name" value="Flagell_FliJ"/>
</dbReference>
<keyword evidence="12" id="KW-0282">Flagellum</keyword>
<evidence type="ECO:0000256" key="7">
    <source>
        <dbReference type="ARBA" id="ARBA00022795"/>
    </source>
</evidence>
<dbReference type="Gene3D" id="1.10.287.1700">
    <property type="match status" value="1"/>
</dbReference>
<keyword evidence="4" id="KW-0813">Transport</keyword>
<keyword evidence="12" id="KW-0966">Cell projection</keyword>
<dbReference type="InterPro" id="IPR053716">
    <property type="entry name" value="Flag_assembly_chemotaxis_eff"/>
</dbReference>
<evidence type="ECO:0000256" key="8">
    <source>
        <dbReference type="ARBA" id="ARBA00022927"/>
    </source>
</evidence>
<keyword evidence="10" id="KW-1006">Bacterial flagellum protein export</keyword>